<gene>
    <name evidence="1" type="ORF">SCLCIDRAFT_55647</name>
</gene>
<dbReference type="OrthoDB" id="3264327at2759"/>
<sequence length="68" mass="7587">DIICSANLQHDCFRANCQAIGQEEVRQEQELIGKTCSVIVHADEDGFVVNTHALHNAKYICAVLPHRL</sequence>
<reference evidence="2" key="2">
    <citation type="submission" date="2015-01" db="EMBL/GenBank/DDBJ databases">
        <title>Evolutionary Origins and Diversification of the Mycorrhizal Mutualists.</title>
        <authorList>
            <consortium name="DOE Joint Genome Institute"/>
            <consortium name="Mycorrhizal Genomics Consortium"/>
            <person name="Kohler A."/>
            <person name="Kuo A."/>
            <person name="Nagy L.G."/>
            <person name="Floudas D."/>
            <person name="Copeland A."/>
            <person name="Barry K.W."/>
            <person name="Cichocki N."/>
            <person name="Veneault-Fourrey C."/>
            <person name="LaButti K."/>
            <person name="Lindquist E.A."/>
            <person name="Lipzen A."/>
            <person name="Lundell T."/>
            <person name="Morin E."/>
            <person name="Murat C."/>
            <person name="Riley R."/>
            <person name="Ohm R."/>
            <person name="Sun H."/>
            <person name="Tunlid A."/>
            <person name="Henrissat B."/>
            <person name="Grigoriev I.V."/>
            <person name="Hibbett D.S."/>
            <person name="Martin F."/>
        </authorList>
    </citation>
    <scope>NUCLEOTIDE SEQUENCE [LARGE SCALE GENOMIC DNA]</scope>
    <source>
        <strain evidence="2">Foug A</strain>
    </source>
</reference>
<dbReference type="InParanoid" id="A0A0C3D7V7"/>
<evidence type="ECO:0000313" key="2">
    <source>
        <dbReference type="Proteomes" id="UP000053989"/>
    </source>
</evidence>
<name>A0A0C3D7V7_9AGAM</name>
<feature type="non-terminal residue" evidence="1">
    <location>
        <position position="1"/>
    </location>
</feature>
<proteinExistence type="predicted"/>
<organism evidence="1 2">
    <name type="scientific">Scleroderma citrinum Foug A</name>
    <dbReference type="NCBI Taxonomy" id="1036808"/>
    <lineage>
        <taxon>Eukaryota</taxon>
        <taxon>Fungi</taxon>
        <taxon>Dikarya</taxon>
        <taxon>Basidiomycota</taxon>
        <taxon>Agaricomycotina</taxon>
        <taxon>Agaricomycetes</taxon>
        <taxon>Agaricomycetidae</taxon>
        <taxon>Boletales</taxon>
        <taxon>Sclerodermatineae</taxon>
        <taxon>Sclerodermataceae</taxon>
        <taxon>Scleroderma</taxon>
    </lineage>
</organism>
<keyword evidence="2" id="KW-1185">Reference proteome</keyword>
<accession>A0A0C3D7V7</accession>
<evidence type="ECO:0000313" key="1">
    <source>
        <dbReference type="EMBL" id="KIM52479.1"/>
    </source>
</evidence>
<reference evidence="1 2" key="1">
    <citation type="submission" date="2014-04" db="EMBL/GenBank/DDBJ databases">
        <authorList>
            <consortium name="DOE Joint Genome Institute"/>
            <person name="Kuo A."/>
            <person name="Kohler A."/>
            <person name="Nagy L.G."/>
            <person name="Floudas D."/>
            <person name="Copeland A."/>
            <person name="Barry K.W."/>
            <person name="Cichocki N."/>
            <person name="Veneault-Fourrey C."/>
            <person name="LaButti K."/>
            <person name="Lindquist E.A."/>
            <person name="Lipzen A."/>
            <person name="Lundell T."/>
            <person name="Morin E."/>
            <person name="Murat C."/>
            <person name="Sun H."/>
            <person name="Tunlid A."/>
            <person name="Henrissat B."/>
            <person name="Grigoriev I.V."/>
            <person name="Hibbett D.S."/>
            <person name="Martin F."/>
            <person name="Nordberg H.P."/>
            <person name="Cantor M.N."/>
            <person name="Hua S.X."/>
        </authorList>
    </citation>
    <scope>NUCLEOTIDE SEQUENCE [LARGE SCALE GENOMIC DNA]</scope>
    <source>
        <strain evidence="1 2">Foug A</strain>
    </source>
</reference>
<protein>
    <submittedName>
        <fullName evidence="1">Uncharacterized protein</fullName>
    </submittedName>
</protein>
<dbReference type="STRING" id="1036808.A0A0C3D7V7"/>
<feature type="non-terminal residue" evidence="1">
    <location>
        <position position="68"/>
    </location>
</feature>
<dbReference type="AlphaFoldDB" id="A0A0C3D7V7"/>
<dbReference type="Proteomes" id="UP000053989">
    <property type="component" value="Unassembled WGS sequence"/>
</dbReference>
<dbReference type="EMBL" id="KN822210">
    <property type="protein sequence ID" value="KIM52479.1"/>
    <property type="molecule type" value="Genomic_DNA"/>
</dbReference>
<dbReference type="HOGENOM" id="CLU_157667_2_1_1"/>